<dbReference type="EMBL" id="JADRCP010000001">
    <property type="protein sequence ID" value="MBK5176034.1"/>
    <property type="molecule type" value="Genomic_DNA"/>
</dbReference>
<dbReference type="RefSeq" id="WP_228397753.1">
    <property type="nucleotide sequence ID" value="NZ_JADRCP010000001.1"/>
</dbReference>
<dbReference type="Proteomes" id="UP001296969">
    <property type="component" value="Unassembled WGS sequence"/>
</dbReference>
<proteinExistence type="predicted"/>
<dbReference type="EMBL" id="JADRCQ010000001">
    <property type="protein sequence ID" value="MBK5072725.1"/>
    <property type="molecule type" value="Genomic_DNA"/>
</dbReference>
<name>A0A9D7AHH3_9GAMM</name>
<dbReference type="Gene3D" id="1.10.30.50">
    <property type="match status" value="1"/>
</dbReference>
<protein>
    <recommendedName>
        <fullName evidence="5">HNH endonuclease</fullName>
    </recommendedName>
</protein>
<evidence type="ECO:0000313" key="2">
    <source>
        <dbReference type="EMBL" id="MBK5176034.1"/>
    </source>
</evidence>
<evidence type="ECO:0008006" key="5">
    <source>
        <dbReference type="Google" id="ProtNLM"/>
    </source>
</evidence>
<sequence>MADILLPINFDKGHMEKIEKIISKAGFNHNDWGCDELIEIRRHIRNYYRKTQKGLCIYCRKQVSMISSSNCHIEHISPKSIHINFIFEPKNLCVICADCNQVKNDKETIINTKNRKKYPRSSNAFLIYHPHFDNYEEHIQIFNKQFYIGKSNKGDFTIAYCQLNRYMRNFGWHEGNNLNTELLDVANKILKIRVADPDKHAVIMDILKDV</sequence>
<comment type="caution">
    <text evidence="2">The sequence shown here is derived from an EMBL/GenBank/DDBJ whole genome shotgun (WGS) entry which is preliminary data.</text>
</comment>
<dbReference type="AlphaFoldDB" id="A0A9D7AHH3"/>
<evidence type="ECO:0000313" key="3">
    <source>
        <dbReference type="Proteomes" id="UP000807542"/>
    </source>
</evidence>
<dbReference type="Proteomes" id="UP000807542">
    <property type="component" value="Unassembled WGS sequence"/>
</dbReference>
<reference evidence="2 4" key="1">
    <citation type="submission" date="2020-11" db="EMBL/GenBank/DDBJ databases">
        <title>Insectihabitans protaetiae gen. nov. sp. nov. and Insectihabitans allomyrinae sp. nov., isolated from larvae of Protaetia brevitarsis seulensis and Allomyrina dichotoma, respectively.</title>
        <authorList>
            <person name="Lee S.D."/>
            <person name="Byeon Y.-S."/>
            <person name="Kim S.-M."/>
            <person name="Yang H.L."/>
            <person name="Kim I.S."/>
        </authorList>
    </citation>
    <scope>NUCLEOTIDE SEQUENCE</scope>
    <source>
        <strain evidence="2">CWB-B4</strain>
        <strain evidence="1 4">CWB-B43</strain>
    </source>
</reference>
<evidence type="ECO:0000313" key="1">
    <source>
        <dbReference type="EMBL" id="MBK5072725.1"/>
    </source>
</evidence>
<evidence type="ECO:0000313" key="4">
    <source>
        <dbReference type="Proteomes" id="UP001296969"/>
    </source>
</evidence>
<accession>A0A9D7AHH3</accession>
<gene>
    <name evidence="2" type="ORF">I2492_06825</name>
    <name evidence="1" type="ORF">I2493_06825</name>
</gene>
<keyword evidence="4" id="KW-1185">Reference proteome</keyword>
<organism evidence="2 3">
    <name type="scientific">Limnobaculum xujianqingii</name>
    <dbReference type="NCBI Taxonomy" id="2738837"/>
    <lineage>
        <taxon>Bacteria</taxon>
        <taxon>Pseudomonadati</taxon>
        <taxon>Pseudomonadota</taxon>
        <taxon>Gammaproteobacteria</taxon>
        <taxon>Enterobacterales</taxon>
        <taxon>Budviciaceae</taxon>
        <taxon>Limnobaculum</taxon>
    </lineage>
</organism>